<gene>
    <name evidence="1" type="ORF">JKP88DRAFT_327238</name>
</gene>
<dbReference type="PANTHER" id="PTHR36960:SF1">
    <property type="entry name" value="SI:DKEY-32E6.3"/>
    <property type="match status" value="1"/>
</dbReference>
<dbReference type="AlphaFoldDB" id="A0A835YQ40"/>
<comment type="caution">
    <text evidence="1">The sequence shown here is derived from an EMBL/GenBank/DDBJ whole genome shotgun (WGS) entry which is preliminary data.</text>
</comment>
<dbReference type="OrthoDB" id="417678at2759"/>
<evidence type="ECO:0000313" key="2">
    <source>
        <dbReference type="Proteomes" id="UP000664859"/>
    </source>
</evidence>
<reference evidence="1" key="1">
    <citation type="submission" date="2021-02" db="EMBL/GenBank/DDBJ databases">
        <title>First Annotated Genome of the Yellow-green Alga Tribonema minus.</title>
        <authorList>
            <person name="Mahan K.M."/>
        </authorList>
    </citation>
    <scope>NUCLEOTIDE SEQUENCE</scope>
    <source>
        <strain evidence="1">UTEX B ZZ1240</strain>
    </source>
</reference>
<accession>A0A835YQ40</accession>
<dbReference type="EMBL" id="JAFCMP010000479">
    <property type="protein sequence ID" value="KAG5179355.1"/>
    <property type="molecule type" value="Genomic_DNA"/>
</dbReference>
<evidence type="ECO:0000313" key="1">
    <source>
        <dbReference type="EMBL" id="KAG5179355.1"/>
    </source>
</evidence>
<dbReference type="Proteomes" id="UP000664859">
    <property type="component" value="Unassembled WGS sequence"/>
</dbReference>
<dbReference type="PANTHER" id="PTHR36960">
    <property type="entry name" value="SI:DKEY-32E6.3"/>
    <property type="match status" value="1"/>
</dbReference>
<name>A0A835YQ40_9STRA</name>
<protein>
    <submittedName>
        <fullName evidence="1">Uncharacterized protein</fullName>
    </submittedName>
</protein>
<organism evidence="1 2">
    <name type="scientific">Tribonema minus</name>
    <dbReference type="NCBI Taxonomy" id="303371"/>
    <lineage>
        <taxon>Eukaryota</taxon>
        <taxon>Sar</taxon>
        <taxon>Stramenopiles</taxon>
        <taxon>Ochrophyta</taxon>
        <taxon>PX clade</taxon>
        <taxon>Xanthophyceae</taxon>
        <taxon>Tribonematales</taxon>
        <taxon>Tribonemataceae</taxon>
        <taxon>Tribonema</taxon>
    </lineage>
</organism>
<sequence>MANQKLTIILDINKTIVMADPAGGQTEDDVCNSVLSEVACGRIDDTSDPPRWHWAGGAVCPRHELADPTLVSYADFVHARYADTPLVGMEENQLRKAARRRLKCRFTEPGMAGEGLRGAYTAMQRALRLPRGARAHPAAAAAGLADRATYFIVPAYFDLITTLARCGANFNIQFASFGTDLPRVAREHDAYCAGAHPLSHGPRLDGTDARCGRVDLRIGARADARAALYRDAAAAALVLVTLEVPASRAALPGGGSVTSSAAIAEWLLRARASAVRHCYRHWRDSLEDAHAGNLVFLPCVAAAAAPTTRSADALRTDKLSVDTLSASVLGDVPSADTPSTAAASVGDALGADAADADAMMSTDAPRAARDGDSLNADTRGGGDLLSNDARGCGSGGDCAHHVIVFDDGVEADDAHIVDARCARTGEALGFEAVRAQHLVRAEPFWVSTSGTGRDNYFIREIAKRWCAGAALLERIAELEVLQ</sequence>
<proteinExistence type="predicted"/>
<keyword evidence="2" id="KW-1185">Reference proteome</keyword>